<accession>A0AAU9IYP8</accession>
<evidence type="ECO:0000313" key="1">
    <source>
        <dbReference type="EMBL" id="CAG9319685.1"/>
    </source>
</evidence>
<reference evidence="1" key="1">
    <citation type="submission" date="2021-09" db="EMBL/GenBank/DDBJ databases">
        <authorList>
            <consortium name="AG Swart"/>
            <person name="Singh M."/>
            <person name="Singh A."/>
            <person name="Seah K."/>
            <person name="Emmerich C."/>
        </authorList>
    </citation>
    <scope>NUCLEOTIDE SEQUENCE</scope>
    <source>
        <strain evidence="1">ATCC30299</strain>
    </source>
</reference>
<dbReference type="EMBL" id="CAJZBQ010000023">
    <property type="protein sequence ID" value="CAG9319685.1"/>
    <property type="molecule type" value="Genomic_DNA"/>
</dbReference>
<sequence>MKNFTLRSPYDLPGYVSLSKPKNGVKRFQGQKNMTSDQFSTVKEEIKNAKKLFFSFDNTNKVDNLIQFSARKPRTNYTISPEMTPKPIKTYKEIDIQCNLQNHRNIGLQTVDFPIPEERKSLPEPNASLISKTPTNLTATFTGSPTFFPNRLYTKSNPKVMPQNPIVGYPKDFHSNSPTRRNMGDFASIILKQ</sequence>
<organism evidence="1 2">
    <name type="scientific">Blepharisma stoltei</name>
    <dbReference type="NCBI Taxonomy" id="1481888"/>
    <lineage>
        <taxon>Eukaryota</taxon>
        <taxon>Sar</taxon>
        <taxon>Alveolata</taxon>
        <taxon>Ciliophora</taxon>
        <taxon>Postciliodesmatophora</taxon>
        <taxon>Heterotrichea</taxon>
        <taxon>Heterotrichida</taxon>
        <taxon>Blepharismidae</taxon>
        <taxon>Blepharisma</taxon>
    </lineage>
</organism>
<name>A0AAU9IYP8_9CILI</name>
<dbReference type="AlphaFoldDB" id="A0AAU9IYP8"/>
<evidence type="ECO:0000313" key="2">
    <source>
        <dbReference type="Proteomes" id="UP001162131"/>
    </source>
</evidence>
<dbReference type="Proteomes" id="UP001162131">
    <property type="component" value="Unassembled WGS sequence"/>
</dbReference>
<keyword evidence="2" id="KW-1185">Reference proteome</keyword>
<protein>
    <submittedName>
        <fullName evidence="1">Uncharacterized protein</fullName>
    </submittedName>
</protein>
<comment type="caution">
    <text evidence="1">The sequence shown here is derived from an EMBL/GenBank/DDBJ whole genome shotgun (WGS) entry which is preliminary data.</text>
</comment>
<gene>
    <name evidence="1" type="ORF">BSTOLATCC_MIC24236</name>
</gene>
<proteinExistence type="predicted"/>